<sequence>MIISMRQHLSETKSLPAVTQRPEVVDDFVRNFLVKMGMMRTLDSFQTEWYELQERGELNREDVTTVPDVYTRNQQLDSLVKTMRSDLQKFKNAANKAKDTYVKLRKERDFHRMHHKRVVQEKNKLIEDIKRLKRHYASYEPTLTQLKQKYESAMKEKMLSKLERDRAVNQVAGLQATLRNLETATMFNSQNMTREERRLMYASGEGPTQSAVKTAKEGSSCRYEVDPSNLDVTNQELPRHPKDSDFPIDTRVNPDLADVKGPSSHLTRTGGFRLTHTIQAHTLAVSSVALHPKKQILATTSDDQTWKMWSIPNGDIIMTGEGHTDWVADCDFRPDGAQLVTGSGDSTVKIWDFSKAECVHTFTDHQHADSVNSIHFLPYSNTILTSSADKTVSLWDARTGLCGQTFYGHIHSVNHAAFNLKGDVVASCDSYGVVKLWDNRTCAAISSVEIGPHPTNRVAFDSSGTVLSIASNDGTVKILDLGSGQITILDGHEDSVQAVLFDKAGDFLVSGSSDNTVRIWS</sequence>
<keyword evidence="4" id="KW-0175">Coiled coil</keyword>
<dbReference type="InterPro" id="IPR001680">
    <property type="entry name" value="WD40_rpt"/>
</dbReference>
<dbReference type="CDD" id="cd00200">
    <property type="entry name" value="WD40"/>
    <property type="match status" value="1"/>
</dbReference>
<dbReference type="FunFam" id="2.130.10.10:FF:001313">
    <property type="entry name" value="Predicted protein"/>
    <property type="match status" value="1"/>
</dbReference>
<feature type="repeat" description="WD" evidence="3">
    <location>
        <begin position="320"/>
        <end position="361"/>
    </location>
</feature>
<comment type="caution">
    <text evidence="6">The sequence shown here is derived from an EMBL/GenBank/DDBJ whole genome shotgun (WGS) entry which is preliminary data.</text>
</comment>
<protein>
    <submittedName>
        <fullName evidence="6">Putative sperm-associated antigen 16 protein</fullName>
    </submittedName>
</protein>
<feature type="repeat" description="WD" evidence="3">
    <location>
        <begin position="406"/>
        <end position="447"/>
    </location>
</feature>
<accession>A0A2G8JSM6</accession>
<proteinExistence type="predicted"/>
<evidence type="ECO:0000256" key="5">
    <source>
        <dbReference type="SAM" id="MobiDB-lite"/>
    </source>
</evidence>
<dbReference type="InterPro" id="IPR019775">
    <property type="entry name" value="WD40_repeat_CS"/>
</dbReference>
<dbReference type="PRINTS" id="PR00320">
    <property type="entry name" value="GPROTEINBRPT"/>
</dbReference>
<feature type="repeat" description="WD" evidence="3">
    <location>
        <begin position="364"/>
        <end position="405"/>
    </location>
</feature>
<dbReference type="Proteomes" id="UP000230750">
    <property type="component" value="Unassembled WGS sequence"/>
</dbReference>
<dbReference type="PANTHER" id="PTHR14604">
    <property type="entry name" value="WD40 REPEAT PF20"/>
    <property type="match status" value="1"/>
</dbReference>
<dbReference type="GO" id="GO:1990716">
    <property type="term" value="C:axonemal central apparatus"/>
    <property type="evidence" value="ECO:0007669"/>
    <property type="project" value="TreeGrafter"/>
</dbReference>
<dbReference type="STRING" id="307972.A0A2G8JSM6"/>
<dbReference type="InterPro" id="IPR015943">
    <property type="entry name" value="WD40/YVTN_repeat-like_dom_sf"/>
</dbReference>
<evidence type="ECO:0000313" key="6">
    <source>
        <dbReference type="EMBL" id="PIK38766.1"/>
    </source>
</evidence>
<feature type="coiled-coil region" evidence="4">
    <location>
        <begin position="80"/>
        <end position="135"/>
    </location>
</feature>
<dbReference type="PROSITE" id="PS00678">
    <property type="entry name" value="WD_REPEATS_1"/>
    <property type="match status" value="2"/>
</dbReference>
<dbReference type="SUPFAM" id="SSF50978">
    <property type="entry name" value="WD40 repeat-like"/>
    <property type="match status" value="1"/>
</dbReference>
<dbReference type="FunFam" id="2.130.10.10:FF:002905">
    <property type="entry name" value="Uncharacterized protein"/>
    <property type="match status" value="1"/>
</dbReference>
<evidence type="ECO:0000256" key="4">
    <source>
        <dbReference type="SAM" id="Coils"/>
    </source>
</evidence>
<evidence type="ECO:0000313" key="7">
    <source>
        <dbReference type="Proteomes" id="UP000230750"/>
    </source>
</evidence>
<dbReference type="AlphaFoldDB" id="A0A2G8JSM6"/>
<dbReference type="Pfam" id="PF00400">
    <property type="entry name" value="WD40"/>
    <property type="match status" value="6"/>
</dbReference>
<feature type="repeat" description="WD" evidence="3">
    <location>
        <begin position="278"/>
        <end position="319"/>
    </location>
</feature>
<evidence type="ECO:0000256" key="1">
    <source>
        <dbReference type="ARBA" id="ARBA00022574"/>
    </source>
</evidence>
<dbReference type="PANTHER" id="PTHR14604:SF3">
    <property type="entry name" value="SPERM-ASSOCIATED ANTIGEN 16 PROTEIN"/>
    <property type="match status" value="1"/>
</dbReference>
<dbReference type="OrthoDB" id="538223at2759"/>
<keyword evidence="1 3" id="KW-0853">WD repeat</keyword>
<organism evidence="6 7">
    <name type="scientific">Stichopus japonicus</name>
    <name type="common">Sea cucumber</name>
    <dbReference type="NCBI Taxonomy" id="307972"/>
    <lineage>
        <taxon>Eukaryota</taxon>
        <taxon>Metazoa</taxon>
        <taxon>Echinodermata</taxon>
        <taxon>Eleutherozoa</taxon>
        <taxon>Echinozoa</taxon>
        <taxon>Holothuroidea</taxon>
        <taxon>Aspidochirotacea</taxon>
        <taxon>Aspidochirotida</taxon>
        <taxon>Stichopodidae</taxon>
        <taxon>Apostichopus</taxon>
    </lineage>
</organism>
<name>A0A2G8JSM6_STIJA</name>
<keyword evidence="2" id="KW-0677">Repeat</keyword>
<keyword evidence="7" id="KW-1185">Reference proteome</keyword>
<dbReference type="PROSITE" id="PS50082">
    <property type="entry name" value="WD_REPEATS_2"/>
    <property type="match status" value="5"/>
</dbReference>
<dbReference type="PROSITE" id="PS50294">
    <property type="entry name" value="WD_REPEATS_REGION"/>
    <property type="match status" value="4"/>
</dbReference>
<dbReference type="InterPro" id="IPR050995">
    <property type="entry name" value="WD-F-box_domain-protein"/>
</dbReference>
<dbReference type="InterPro" id="IPR020472">
    <property type="entry name" value="WD40_PAC1"/>
</dbReference>
<evidence type="ECO:0000256" key="2">
    <source>
        <dbReference type="ARBA" id="ARBA00022737"/>
    </source>
</evidence>
<reference evidence="6 7" key="1">
    <citation type="journal article" date="2017" name="PLoS Biol.">
        <title>The sea cucumber genome provides insights into morphological evolution and visceral regeneration.</title>
        <authorList>
            <person name="Zhang X."/>
            <person name="Sun L."/>
            <person name="Yuan J."/>
            <person name="Sun Y."/>
            <person name="Gao Y."/>
            <person name="Zhang L."/>
            <person name="Li S."/>
            <person name="Dai H."/>
            <person name="Hamel J.F."/>
            <person name="Liu C."/>
            <person name="Yu Y."/>
            <person name="Liu S."/>
            <person name="Lin W."/>
            <person name="Guo K."/>
            <person name="Jin S."/>
            <person name="Xu P."/>
            <person name="Storey K.B."/>
            <person name="Huan P."/>
            <person name="Zhang T."/>
            <person name="Zhou Y."/>
            <person name="Zhang J."/>
            <person name="Lin C."/>
            <person name="Li X."/>
            <person name="Xing L."/>
            <person name="Huo D."/>
            <person name="Sun M."/>
            <person name="Wang L."/>
            <person name="Mercier A."/>
            <person name="Li F."/>
            <person name="Yang H."/>
            <person name="Xiang J."/>
        </authorList>
    </citation>
    <scope>NUCLEOTIDE SEQUENCE [LARGE SCALE GENOMIC DNA]</scope>
    <source>
        <strain evidence="6">Shaxun</strain>
        <tissue evidence="6">Muscle</tissue>
    </source>
</reference>
<feature type="region of interest" description="Disordered" evidence="5">
    <location>
        <begin position="203"/>
        <end position="265"/>
    </location>
</feature>
<evidence type="ECO:0000256" key="3">
    <source>
        <dbReference type="PROSITE-ProRule" id="PRU00221"/>
    </source>
</evidence>
<dbReference type="InterPro" id="IPR036322">
    <property type="entry name" value="WD40_repeat_dom_sf"/>
</dbReference>
<dbReference type="Gene3D" id="2.130.10.10">
    <property type="entry name" value="YVTN repeat-like/Quinoprotein amine dehydrogenase"/>
    <property type="match status" value="2"/>
</dbReference>
<feature type="repeat" description="WD" evidence="3">
    <location>
        <begin position="489"/>
        <end position="521"/>
    </location>
</feature>
<dbReference type="GO" id="GO:0035082">
    <property type="term" value="P:axoneme assembly"/>
    <property type="evidence" value="ECO:0007669"/>
    <property type="project" value="TreeGrafter"/>
</dbReference>
<dbReference type="SMART" id="SM00320">
    <property type="entry name" value="WD40"/>
    <property type="match status" value="6"/>
</dbReference>
<dbReference type="EMBL" id="MRZV01001316">
    <property type="protein sequence ID" value="PIK38766.1"/>
    <property type="molecule type" value="Genomic_DNA"/>
</dbReference>
<gene>
    <name evidence="6" type="ORF">BSL78_24398</name>
</gene>